<dbReference type="Proteomes" id="UP001352223">
    <property type="component" value="Unassembled WGS sequence"/>
</dbReference>
<evidence type="ECO:0000313" key="3">
    <source>
        <dbReference type="Proteomes" id="UP001352223"/>
    </source>
</evidence>
<keyword evidence="1" id="KW-0732">Signal</keyword>
<name>A0ABU6CL03_9ACTN</name>
<protein>
    <submittedName>
        <fullName evidence="2">Uncharacterized protein</fullName>
    </submittedName>
</protein>
<comment type="caution">
    <text evidence="2">The sequence shown here is derived from an EMBL/GenBank/DDBJ whole genome shotgun (WGS) entry which is preliminary data.</text>
</comment>
<dbReference type="RefSeq" id="WP_324773089.1">
    <property type="nucleotide sequence ID" value="NZ_BAAATS010000032.1"/>
</dbReference>
<feature type="signal peptide" evidence="1">
    <location>
        <begin position="1"/>
        <end position="28"/>
    </location>
</feature>
<accession>A0ABU6CL03</accession>
<keyword evidence="3" id="KW-1185">Reference proteome</keyword>
<dbReference type="EMBL" id="JAOZYB010000323">
    <property type="protein sequence ID" value="MEB3965119.1"/>
    <property type="molecule type" value="Genomic_DNA"/>
</dbReference>
<reference evidence="2 3" key="1">
    <citation type="submission" date="2022-10" db="EMBL/GenBank/DDBJ databases">
        <authorList>
            <person name="Xie J."/>
            <person name="Shen N."/>
        </authorList>
    </citation>
    <scope>NUCLEOTIDE SEQUENCE [LARGE SCALE GENOMIC DNA]</scope>
    <source>
        <strain evidence="2 3">DSM 41681</strain>
    </source>
</reference>
<proteinExistence type="predicted"/>
<organism evidence="2 3">
    <name type="scientific">Streptomyces kunmingensis</name>
    <dbReference type="NCBI Taxonomy" id="68225"/>
    <lineage>
        <taxon>Bacteria</taxon>
        <taxon>Bacillati</taxon>
        <taxon>Actinomycetota</taxon>
        <taxon>Actinomycetes</taxon>
        <taxon>Kitasatosporales</taxon>
        <taxon>Streptomycetaceae</taxon>
        <taxon>Streptomyces</taxon>
    </lineage>
</organism>
<gene>
    <name evidence="2" type="ORF">OKJ48_33565</name>
</gene>
<sequence>MKRFSRTITAATAALAFSLLINPSSATAAGEGYIDADPGLSNGFENDWNDEGPLGQASYPTSNAVGLWQWVLWADGYLSTVSDIDCVFGSGTAAATRRWNREVGSPGTLESGRAEQLSFVNADNRLRFGGDYNSTLQYVYYGSSARPVTFLRGKSAHGAYYFKNPATGAWLSAVYSNGEKANACG</sequence>
<feature type="chain" id="PRO_5047062587" evidence="1">
    <location>
        <begin position="29"/>
        <end position="185"/>
    </location>
</feature>
<evidence type="ECO:0000256" key="1">
    <source>
        <dbReference type="SAM" id="SignalP"/>
    </source>
</evidence>
<evidence type="ECO:0000313" key="2">
    <source>
        <dbReference type="EMBL" id="MEB3965119.1"/>
    </source>
</evidence>